<dbReference type="GO" id="GO:0005763">
    <property type="term" value="C:mitochondrial small ribosomal subunit"/>
    <property type="evidence" value="ECO:0007669"/>
    <property type="project" value="TreeGrafter"/>
</dbReference>
<dbReference type="InterPro" id="IPR039848">
    <property type="entry name" value="Ribosomal_mS35_mt"/>
</dbReference>
<dbReference type="GO" id="GO:0003735">
    <property type="term" value="F:structural constituent of ribosome"/>
    <property type="evidence" value="ECO:0007669"/>
    <property type="project" value="InterPro"/>
</dbReference>
<name>A0A7I8JUT8_SPIIN</name>
<keyword evidence="4" id="KW-1185">Reference proteome</keyword>
<sequence length="365" mass="42574">MAKPLPLSPPPTSLLPRLLVPVTSSRLLPPPPWSRMSPTRLKRRIEKYFKGDEEALPSIMEAIMRRKLTGKHEETDDEMMEELRMKPLQDVKDREFEEDFDELYSTDEDIPDLYNARNHVEQKMVKDEYFNMDERKWDGMVQEAIEKGFVKDTSECERILEDMLKWDNLLPDEIKQKIEARFYELGDMCEKGELQPEEAYELFKEFEDKVVLECSEMMLANESTEEEKISDGVTKEDFSNPPGEGPILKWETRAVFAPGQLSVTVKELGLSRHAFRRLREIVGKRYHPGRDELVLISERFDHREENRKDCLRTLYALIDDARRADDLVKETRTAYIKDRLRANPIHGAPARKARSKSSIPSSAPL</sequence>
<dbReference type="AlphaFoldDB" id="A0A7I8JUT8"/>
<dbReference type="EMBL" id="LR743604">
    <property type="protein sequence ID" value="CAA2634180.1"/>
    <property type="molecule type" value="Genomic_DNA"/>
</dbReference>
<evidence type="ECO:0000256" key="1">
    <source>
        <dbReference type="SAM" id="MobiDB-lite"/>
    </source>
</evidence>
<evidence type="ECO:0000313" key="3">
    <source>
        <dbReference type="EMBL" id="CAA2634180.1"/>
    </source>
</evidence>
<feature type="compositionally biased region" description="Basic and acidic residues" evidence="1">
    <location>
        <begin position="226"/>
        <end position="238"/>
    </location>
</feature>
<reference evidence="3 4" key="1">
    <citation type="submission" date="2019-12" db="EMBL/GenBank/DDBJ databases">
        <authorList>
            <person name="Scholz U."/>
            <person name="Mascher M."/>
            <person name="Fiebig A."/>
        </authorList>
    </citation>
    <scope>NUCLEOTIDE SEQUENCE</scope>
</reference>
<dbReference type="PANTHER" id="PTHR13490">
    <property type="entry name" value="MITOCHONDRIAL 28S RIBOSOMAL PROTEIN S28"/>
    <property type="match status" value="1"/>
</dbReference>
<feature type="region of interest" description="Disordered" evidence="1">
    <location>
        <begin position="223"/>
        <end position="242"/>
    </location>
</feature>
<feature type="compositionally biased region" description="Polar residues" evidence="1">
    <location>
        <begin position="356"/>
        <end position="365"/>
    </location>
</feature>
<gene>
    <name evidence="3" type="ORF">SI7747_17019638</name>
</gene>
<dbReference type="GO" id="GO:0032543">
    <property type="term" value="P:mitochondrial translation"/>
    <property type="evidence" value="ECO:0007669"/>
    <property type="project" value="InterPro"/>
</dbReference>
<organism evidence="3">
    <name type="scientific">Spirodela intermedia</name>
    <name type="common">Intermediate duckweed</name>
    <dbReference type="NCBI Taxonomy" id="51605"/>
    <lineage>
        <taxon>Eukaryota</taxon>
        <taxon>Viridiplantae</taxon>
        <taxon>Streptophyta</taxon>
        <taxon>Embryophyta</taxon>
        <taxon>Tracheophyta</taxon>
        <taxon>Spermatophyta</taxon>
        <taxon>Magnoliopsida</taxon>
        <taxon>Liliopsida</taxon>
        <taxon>Araceae</taxon>
        <taxon>Lemnoideae</taxon>
        <taxon>Spirodela</taxon>
    </lineage>
</organism>
<evidence type="ECO:0000259" key="2">
    <source>
        <dbReference type="Pfam" id="PF10213"/>
    </source>
</evidence>
<dbReference type="Proteomes" id="UP001189122">
    <property type="component" value="Unassembled WGS sequence"/>
</dbReference>
<dbReference type="InterPro" id="IPR019349">
    <property type="entry name" value="Ribosomal_mS35_mit"/>
</dbReference>
<dbReference type="PANTHER" id="PTHR13490:SF0">
    <property type="entry name" value="SMALL RIBOSOMAL SUBUNIT PROTEIN MS35"/>
    <property type="match status" value="1"/>
</dbReference>
<feature type="domain" description="Small ribosomal subunit protein mS35 mitochondrial conserved" evidence="2">
    <location>
        <begin position="261"/>
        <end position="328"/>
    </location>
</feature>
<proteinExistence type="predicted"/>
<evidence type="ECO:0000313" key="4">
    <source>
        <dbReference type="Proteomes" id="UP001189122"/>
    </source>
</evidence>
<dbReference type="Pfam" id="PF10213">
    <property type="entry name" value="MRP-S28"/>
    <property type="match status" value="1"/>
</dbReference>
<feature type="region of interest" description="Disordered" evidence="1">
    <location>
        <begin position="346"/>
        <end position="365"/>
    </location>
</feature>
<dbReference type="Gene3D" id="3.30.160.20">
    <property type="match status" value="1"/>
</dbReference>
<accession>A0A7I8JUT8</accession>
<protein>
    <recommendedName>
        <fullName evidence="2">Small ribosomal subunit protein mS35 mitochondrial conserved domain-containing protein</fullName>
    </recommendedName>
</protein>
<dbReference type="EMBL" id="CACRZD030000017">
    <property type="protein sequence ID" value="CAA6673222.1"/>
    <property type="molecule type" value="Genomic_DNA"/>
</dbReference>